<protein>
    <submittedName>
        <fullName evidence="2">Uncharacterized conserved protein, DUF2249 family</fullName>
    </submittedName>
</protein>
<dbReference type="AlphaFoldDB" id="A0A1H3VEW7"/>
<dbReference type="RefSeq" id="WP_092696527.1">
    <property type="nucleotide sequence ID" value="NZ_CAXIQL010000026.1"/>
</dbReference>
<accession>A0A1H3VEW7</accession>
<evidence type="ECO:0000259" key="1">
    <source>
        <dbReference type="Pfam" id="PF10006"/>
    </source>
</evidence>
<gene>
    <name evidence="2" type="ORF">SAMN05421875_10184</name>
</gene>
<dbReference type="Pfam" id="PF10006">
    <property type="entry name" value="DUF2249"/>
    <property type="match status" value="1"/>
</dbReference>
<dbReference type="Proteomes" id="UP000199002">
    <property type="component" value="Unassembled WGS sequence"/>
</dbReference>
<feature type="domain" description="DUF2249" evidence="1">
    <location>
        <begin position="8"/>
        <end position="77"/>
    </location>
</feature>
<reference evidence="3" key="1">
    <citation type="submission" date="2016-10" db="EMBL/GenBank/DDBJ databases">
        <authorList>
            <person name="Varghese N."/>
            <person name="Submissions S."/>
        </authorList>
    </citation>
    <scope>NUCLEOTIDE SEQUENCE [LARGE SCALE GENOMIC DNA]</scope>
    <source>
        <strain evidence="3">DSM 25157</strain>
    </source>
</reference>
<sequence length="96" mass="10553">MLPTQSSVIDVREIAPRERHTLIFGRFDALLPGEALQLVNDHDPQPLHHQFQARSAGAFKWAYLQQGPDLWRVLISKTEPAAAREDSCCSGGACGG</sequence>
<dbReference type="EMBL" id="FNQJ01000001">
    <property type="protein sequence ID" value="SDZ73306.1"/>
    <property type="molecule type" value="Genomic_DNA"/>
</dbReference>
<name>A0A1H3VEW7_9BURK</name>
<dbReference type="STRING" id="592050.SAMN05421875_10184"/>
<evidence type="ECO:0000313" key="2">
    <source>
        <dbReference type="EMBL" id="SDZ73306.1"/>
    </source>
</evidence>
<proteinExistence type="predicted"/>
<evidence type="ECO:0000313" key="3">
    <source>
        <dbReference type="Proteomes" id="UP000199002"/>
    </source>
</evidence>
<organism evidence="2 3">
    <name type="scientific">Acidovorax soli</name>
    <dbReference type="NCBI Taxonomy" id="592050"/>
    <lineage>
        <taxon>Bacteria</taxon>
        <taxon>Pseudomonadati</taxon>
        <taxon>Pseudomonadota</taxon>
        <taxon>Betaproteobacteria</taxon>
        <taxon>Burkholderiales</taxon>
        <taxon>Comamonadaceae</taxon>
        <taxon>Acidovorax</taxon>
    </lineage>
</organism>
<dbReference type="InterPro" id="IPR018720">
    <property type="entry name" value="DUF2249"/>
</dbReference>
<keyword evidence="3" id="KW-1185">Reference proteome</keyword>
<dbReference type="GeneID" id="34234570"/>